<evidence type="ECO:0000256" key="2">
    <source>
        <dbReference type="ARBA" id="ARBA00022448"/>
    </source>
</evidence>
<evidence type="ECO:0000313" key="9">
    <source>
        <dbReference type="EMBL" id="CAD9770195.1"/>
    </source>
</evidence>
<dbReference type="GO" id="GO:0016020">
    <property type="term" value="C:membrane"/>
    <property type="evidence" value="ECO:0007669"/>
    <property type="project" value="UniProtKB-SubCell"/>
</dbReference>
<dbReference type="PANTHER" id="PTHR11101">
    <property type="entry name" value="PHOSPHATE TRANSPORTER"/>
    <property type="match status" value="1"/>
</dbReference>
<feature type="transmembrane region" description="Helical" evidence="7">
    <location>
        <begin position="327"/>
        <end position="344"/>
    </location>
</feature>
<keyword evidence="2 7" id="KW-0813">Transport</keyword>
<keyword evidence="6 7" id="KW-0472">Membrane</keyword>
<feature type="transmembrane region" description="Helical" evidence="7">
    <location>
        <begin position="38"/>
        <end position="58"/>
    </location>
</feature>
<accession>A0A7S2TUK9</accession>
<evidence type="ECO:0000256" key="4">
    <source>
        <dbReference type="ARBA" id="ARBA00022692"/>
    </source>
</evidence>
<dbReference type="AlphaFoldDB" id="A0A7S2TUK9"/>
<keyword evidence="4 7" id="KW-0812">Transmembrane</keyword>
<reference evidence="9" key="1">
    <citation type="submission" date="2021-01" db="EMBL/GenBank/DDBJ databases">
        <authorList>
            <person name="Corre E."/>
            <person name="Pelletier E."/>
            <person name="Niang G."/>
            <person name="Scheremetjew M."/>
            <person name="Finn R."/>
            <person name="Kale V."/>
            <person name="Holt S."/>
            <person name="Cochrane G."/>
            <person name="Meng A."/>
            <person name="Brown T."/>
            <person name="Cohen L."/>
        </authorList>
    </citation>
    <scope>NUCLEOTIDE SEQUENCE</scope>
    <source>
        <strain evidence="9">CCMP622</strain>
    </source>
</reference>
<dbReference type="PANTHER" id="PTHR11101:SF80">
    <property type="entry name" value="PHOSPHATE TRANSPORTER"/>
    <property type="match status" value="1"/>
</dbReference>
<keyword evidence="3 7" id="KW-0592">Phosphate transport</keyword>
<feature type="transmembrane region" description="Helical" evidence="7">
    <location>
        <begin position="204"/>
        <end position="223"/>
    </location>
</feature>
<sequence length="447" mass="47865">MTEALLYLSGLTGFLMAWAIGAQDVSNALGTCVGSKAITIPQAIVIGGVFEFLGSLMGGDVAHTISKGMVHSKAIESNVELYVLLMFCTLLGTFCWLAFATYFSLPVSTTHSLVGSILGLGIVTYPVKDLNTFTLMRILTSWVTSPLLGFVISYSIFFVIHRRILTRPQPEREAMRYLPYFYGFTLGILTLFMCRAGPQAFRTTLLRASAVCFMVCIIVGGLVHMRLKQARDKVGTPKAKSMGLQSINLGPVTDNPLTAKEYSDDDVEDTRTSNAEAHFSGLMILTACVVAFAHGSNDISNAIGPFSVIMEASMDGHISANKPIPKWVLVCGGVGIVVGLATYGHRVMATVGEKITKLTFTRGFAAQIGTALTVLSATIMGLSVSTTHCLIGAIAGVAMVESVSKINTGTLKKIALSWVVTMPASALCSLASLWITYLVLDPELRPH</sequence>
<organism evidence="9">
    <name type="scientific">Lotharella oceanica</name>
    <dbReference type="NCBI Taxonomy" id="641309"/>
    <lineage>
        <taxon>Eukaryota</taxon>
        <taxon>Sar</taxon>
        <taxon>Rhizaria</taxon>
        <taxon>Cercozoa</taxon>
        <taxon>Chlorarachniophyceae</taxon>
        <taxon>Lotharella</taxon>
    </lineage>
</organism>
<proteinExistence type="inferred from homology"/>
<dbReference type="InterPro" id="IPR001204">
    <property type="entry name" value="Phos_transporter"/>
</dbReference>
<evidence type="ECO:0000256" key="7">
    <source>
        <dbReference type="RuleBase" id="RU363058"/>
    </source>
</evidence>
<dbReference type="GO" id="GO:0005315">
    <property type="term" value="F:phosphate transmembrane transporter activity"/>
    <property type="evidence" value="ECO:0007669"/>
    <property type="project" value="InterPro"/>
</dbReference>
<keyword evidence="5 7" id="KW-1133">Transmembrane helix</keyword>
<feature type="transmembrane region" description="Helical" evidence="7">
    <location>
        <begin position="180"/>
        <end position="198"/>
    </location>
</feature>
<feature type="chain" id="PRO_5031192727" description="Phosphate transporter" evidence="8">
    <location>
        <begin position="23"/>
        <end position="447"/>
    </location>
</feature>
<feature type="transmembrane region" description="Helical" evidence="7">
    <location>
        <begin position="79"/>
        <end position="103"/>
    </location>
</feature>
<feature type="signal peptide" evidence="8">
    <location>
        <begin position="1"/>
        <end position="22"/>
    </location>
</feature>
<evidence type="ECO:0000256" key="3">
    <source>
        <dbReference type="ARBA" id="ARBA00022592"/>
    </source>
</evidence>
<comment type="function">
    <text evidence="7">Sodium-phosphate symporter.</text>
</comment>
<evidence type="ECO:0000256" key="1">
    <source>
        <dbReference type="ARBA" id="ARBA00004141"/>
    </source>
</evidence>
<evidence type="ECO:0000256" key="5">
    <source>
        <dbReference type="ARBA" id="ARBA00022989"/>
    </source>
</evidence>
<name>A0A7S2TUK9_9EUKA</name>
<gene>
    <name evidence="9" type="ORF">LSP00402_LOCUS14180</name>
</gene>
<evidence type="ECO:0000256" key="8">
    <source>
        <dbReference type="SAM" id="SignalP"/>
    </source>
</evidence>
<feature type="transmembrane region" description="Helical" evidence="7">
    <location>
        <begin position="139"/>
        <end position="160"/>
    </location>
</feature>
<comment type="similarity">
    <text evidence="7">Belongs to the inorganic phosphate transporter (PiT) (TC 2.A.20) family.</text>
</comment>
<feature type="transmembrane region" description="Helical" evidence="7">
    <location>
        <begin position="364"/>
        <end position="394"/>
    </location>
</feature>
<protein>
    <recommendedName>
        <fullName evidence="7">Phosphate transporter</fullName>
    </recommendedName>
</protein>
<evidence type="ECO:0000256" key="6">
    <source>
        <dbReference type="ARBA" id="ARBA00023136"/>
    </source>
</evidence>
<dbReference type="EMBL" id="HBHP01022789">
    <property type="protein sequence ID" value="CAD9770195.1"/>
    <property type="molecule type" value="Transcribed_RNA"/>
</dbReference>
<dbReference type="Pfam" id="PF01384">
    <property type="entry name" value="PHO4"/>
    <property type="match status" value="1"/>
</dbReference>
<dbReference type="GO" id="GO:0035435">
    <property type="term" value="P:phosphate ion transmembrane transport"/>
    <property type="evidence" value="ECO:0007669"/>
    <property type="project" value="TreeGrafter"/>
</dbReference>
<comment type="subcellular location">
    <subcellularLocation>
        <location evidence="1 7">Membrane</location>
        <topology evidence="1 7">Multi-pass membrane protein</topology>
    </subcellularLocation>
</comment>
<keyword evidence="8" id="KW-0732">Signal</keyword>
<feature type="transmembrane region" description="Helical" evidence="7">
    <location>
        <begin position="415"/>
        <end position="440"/>
    </location>
</feature>